<dbReference type="SUPFAM" id="SSF56487">
    <property type="entry name" value="SRCR-like"/>
    <property type="match status" value="1"/>
</dbReference>
<reference evidence="10" key="1">
    <citation type="journal article" date="2011" name="Nat. Biotechnol.">
        <title>The genomic sequence of the Chinese hamster ovary (CHO)-K1 cell line.</title>
        <authorList>
            <person name="Xu X."/>
            <person name="Nagarajan H."/>
            <person name="Lewis N.E."/>
            <person name="Pan S."/>
            <person name="Cai Z."/>
            <person name="Liu X."/>
            <person name="Chen W."/>
            <person name="Xie M."/>
            <person name="Wang W."/>
            <person name="Hammond S."/>
            <person name="Andersen M.R."/>
            <person name="Neff N."/>
            <person name="Passarelli B."/>
            <person name="Koh W."/>
            <person name="Fan H.C."/>
            <person name="Wang J."/>
            <person name="Gui Y."/>
            <person name="Lee K.H."/>
            <person name="Betenbaugh M.J."/>
            <person name="Quake S.R."/>
            <person name="Famili I."/>
            <person name="Palsson B.O."/>
            <person name="Wang J."/>
        </authorList>
    </citation>
    <scope>NUCLEOTIDE SEQUENCE [LARGE SCALE GENOMIC DNA]</scope>
    <source>
        <strain evidence="10">CHO K1 cell line</strain>
    </source>
</reference>
<keyword evidence="7" id="KW-0472">Membrane</keyword>
<dbReference type="CDD" id="cd00112">
    <property type="entry name" value="LDLa"/>
    <property type="match status" value="1"/>
</dbReference>
<dbReference type="GO" id="GO:0008236">
    <property type="term" value="F:serine-type peptidase activity"/>
    <property type="evidence" value="ECO:0007669"/>
    <property type="project" value="UniProtKB-KW"/>
</dbReference>
<evidence type="ECO:0000256" key="4">
    <source>
        <dbReference type="ARBA" id="ARBA00023157"/>
    </source>
</evidence>
<accession>G3IK32</accession>
<dbReference type="InterPro" id="IPR036772">
    <property type="entry name" value="SRCR-like_dom_sf"/>
</dbReference>
<keyword evidence="4" id="KW-1015">Disulfide bond</keyword>
<evidence type="ECO:0000256" key="1">
    <source>
        <dbReference type="ARBA" id="ARBA00022670"/>
    </source>
</evidence>
<feature type="domain" description="SRCR" evidence="8">
    <location>
        <begin position="216"/>
        <end position="250"/>
    </location>
</feature>
<evidence type="ECO:0000313" key="9">
    <source>
        <dbReference type="EMBL" id="EGV99416.1"/>
    </source>
</evidence>
<comment type="caution">
    <text evidence="5">Lacks conserved residue(s) required for the propagation of feature annotation.</text>
</comment>
<evidence type="ECO:0000313" key="10">
    <source>
        <dbReference type="Proteomes" id="UP000001075"/>
    </source>
</evidence>
<keyword evidence="2" id="KW-0378">Hydrolase</keyword>
<evidence type="ECO:0000256" key="5">
    <source>
        <dbReference type="PROSITE-ProRule" id="PRU00196"/>
    </source>
</evidence>
<dbReference type="PROSITE" id="PS50287">
    <property type="entry name" value="SRCR_2"/>
    <property type="match status" value="1"/>
</dbReference>
<evidence type="ECO:0000256" key="2">
    <source>
        <dbReference type="ARBA" id="ARBA00022801"/>
    </source>
</evidence>
<dbReference type="Proteomes" id="UP000001075">
    <property type="component" value="Unassembled WGS sequence"/>
</dbReference>
<dbReference type="SUPFAM" id="SSF57424">
    <property type="entry name" value="LDL receptor-like module"/>
    <property type="match status" value="1"/>
</dbReference>
<keyword evidence="1 9" id="KW-0645">Protease</keyword>
<dbReference type="InParanoid" id="G3IK32"/>
<dbReference type="PaxDb" id="10029-XP_007618972.1"/>
<dbReference type="InterPro" id="IPR036055">
    <property type="entry name" value="LDL_receptor-like_sf"/>
</dbReference>
<dbReference type="GO" id="GO:0006508">
    <property type="term" value="P:proteolysis"/>
    <property type="evidence" value="ECO:0007669"/>
    <property type="project" value="UniProtKB-KW"/>
</dbReference>
<name>G3IK32_CRIGR</name>
<sequence length="250" mass="27469">MPFILFAECFPSKDTSSRFPSKDTSSRFPSKDTSSRFPSKDTSSRFPSKDTSSGFSSKDVSPGFPSKDISSPGISSPGFSSPGFSCSGFSSSGFPGKDISSRSITFQVIVGQVVICQVSLYDILPNESVPCLSLSKFSWQEAQRQLPLIGCVILLISLVISLILLFYFWRGHTGIKYKEPLESCPSHAVRCDGVVDCKMKSDELGCVRFDWDRSLLKVYSGSSGEWLPVCSSSWNDSDSKRTCQQLGFDR</sequence>
<organism evidence="9 10">
    <name type="scientific">Cricetulus griseus</name>
    <name type="common">Chinese hamster</name>
    <name type="synonym">Cricetulus barabensis griseus</name>
    <dbReference type="NCBI Taxonomy" id="10029"/>
    <lineage>
        <taxon>Eukaryota</taxon>
        <taxon>Metazoa</taxon>
        <taxon>Chordata</taxon>
        <taxon>Craniata</taxon>
        <taxon>Vertebrata</taxon>
        <taxon>Euteleostomi</taxon>
        <taxon>Mammalia</taxon>
        <taxon>Eutheria</taxon>
        <taxon>Euarchontoglires</taxon>
        <taxon>Glires</taxon>
        <taxon>Rodentia</taxon>
        <taxon>Myomorpha</taxon>
        <taxon>Muroidea</taxon>
        <taxon>Cricetidae</taxon>
        <taxon>Cricetinae</taxon>
        <taxon>Cricetulus</taxon>
    </lineage>
</organism>
<dbReference type="InterPro" id="IPR002172">
    <property type="entry name" value="LDrepeatLR_classA_rpt"/>
</dbReference>
<dbReference type="GO" id="GO:0016020">
    <property type="term" value="C:membrane"/>
    <property type="evidence" value="ECO:0007669"/>
    <property type="project" value="InterPro"/>
</dbReference>
<feature type="compositionally biased region" description="Polar residues" evidence="6">
    <location>
        <begin position="44"/>
        <end position="59"/>
    </location>
</feature>
<dbReference type="eggNOG" id="KOG3627">
    <property type="taxonomic scope" value="Eukaryota"/>
</dbReference>
<evidence type="ECO:0000256" key="6">
    <source>
        <dbReference type="SAM" id="MobiDB-lite"/>
    </source>
</evidence>
<evidence type="ECO:0000259" key="8">
    <source>
        <dbReference type="PROSITE" id="PS50287"/>
    </source>
</evidence>
<feature type="region of interest" description="Disordered" evidence="6">
    <location>
        <begin position="12"/>
        <end position="65"/>
    </location>
</feature>
<evidence type="ECO:0000256" key="3">
    <source>
        <dbReference type="ARBA" id="ARBA00022825"/>
    </source>
</evidence>
<dbReference type="AlphaFoldDB" id="G3IK32"/>
<keyword evidence="7" id="KW-1133">Transmembrane helix</keyword>
<feature type="transmembrane region" description="Helical" evidence="7">
    <location>
        <begin position="146"/>
        <end position="169"/>
    </location>
</feature>
<evidence type="ECO:0000256" key="7">
    <source>
        <dbReference type="SAM" id="Phobius"/>
    </source>
</evidence>
<dbReference type="Gene3D" id="3.10.250.10">
    <property type="entry name" value="SRCR-like domain"/>
    <property type="match status" value="1"/>
</dbReference>
<protein>
    <submittedName>
        <fullName evidence="9">Transmembrane protease, serine 13</fullName>
    </submittedName>
</protein>
<proteinExistence type="predicted"/>
<keyword evidence="3" id="KW-0720">Serine protease</keyword>
<dbReference type="InterPro" id="IPR001190">
    <property type="entry name" value="SRCR"/>
</dbReference>
<gene>
    <name evidence="9" type="ORF">I79_024225</name>
</gene>
<keyword evidence="7 9" id="KW-0812">Transmembrane</keyword>
<dbReference type="Gene3D" id="4.10.400.10">
    <property type="entry name" value="Low-density Lipoprotein Receptor"/>
    <property type="match status" value="1"/>
</dbReference>
<dbReference type="STRING" id="10029.G3IK32"/>
<feature type="compositionally biased region" description="Basic and acidic residues" evidence="6">
    <location>
        <begin position="20"/>
        <end position="43"/>
    </location>
</feature>
<dbReference type="Pfam" id="PF15494">
    <property type="entry name" value="SRCR_2"/>
    <property type="match status" value="1"/>
</dbReference>
<dbReference type="EMBL" id="JH003479">
    <property type="protein sequence ID" value="EGV99416.1"/>
    <property type="molecule type" value="Genomic_DNA"/>
</dbReference>